<feature type="region of interest" description="Disordered" evidence="1">
    <location>
        <begin position="380"/>
        <end position="411"/>
    </location>
</feature>
<evidence type="ECO:0000313" key="4">
    <source>
        <dbReference type="Proteomes" id="UP001419268"/>
    </source>
</evidence>
<feature type="compositionally biased region" description="Basic and acidic residues" evidence="1">
    <location>
        <begin position="492"/>
        <end position="504"/>
    </location>
</feature>
<evidence type="ECO:0000256" key="1">
    <source>
        <dbReference type="SAM" id="MobiDB-lite"/>
    </source>
</evidence>
<reference evidence="3 4" key="1">
    <citation type="submission" date="2024-01" db="EMBL/GenBank/DDBJ databases">
        <title>Genome assemblies of Stephania.</title>
        <authorList>
            <person name="Yang L."/>
        </authorList>
    </citation>
    <scope>NUCLEOTIDE SEQUENCE [LARGE SCALE GENOMIC DNA]</scope>
    <source>
        <strain evidence="3">JXDWG</strain>
        <tissue evidence="3">Leaf</tissue>
    </source>
</reference>
<dbReference type="AlphaFoldDB" id="A0AAP0IQ45"/>
<feature type="compositionally biased region" description="Basic and acidic residues" evidence="1">
    <location>
        <begin position="586"/>
        <end position="597"/>
    </location>
</feature>
<dbReference type="Proteomes" id="UP001419268">
    <property type="component" value="Unassembled WGS sequence"/>
</dbReference>
<feature type="region of interest" description="Disordered" evidence="1">
    <location>
        <begin position="188"/>
        <end position="208"/>
    </location>
</feature>
<dbReference type="SMART" id="SM00293">
    <property type="entry name" value="PWWP"/>
    <property type="match status" value="1"/>
</dbReference>
<dbReference type="InterPro" id="IPR053063">
    <property type="entry name" value="PWWP_domain_containing_PDP"/>
</dbReference>
<dbReference type="SUPFAM" id="SSF63748">
    <property type="entry name" value="Tudor/PWWP/MBT"/>
    <property type="match status" value="1"/>
</dbReference>
<name>A0AAP0IQ45_9MAGN</name>
<dbReference type="PANTHER" id="PTHR42851">
    <property type="entry name" value="ALDOLASE-RELATED"/>
    <property type="match status" value="1"/>
</dbReference>
<feature type="domain" description="PWWP" evidence="2">
    <location>
        <begin position="15"/>
        <end position="77"/>
    </location>
</feature>
<dbReference type="PANTHER" id="PTHR42851:SF12">
    <property type="entry name" value="PWWP DOMAIN PROTEIN"/>
    <property type="match status" value="1"/>
</dbReference>
<keyword evidence="4" id="KW-1185">Reference proteome</keyword>
<feature type="region of interest" description="Disordered" evidence="1">
    <location>
        <begin position="474"/>
        <end position="680"/>
    </location>
</feature>
<evidence type="ECO:0000313" key="3">
    <source>
        <dbReference type="EMBL" id="KAK9119714.1"/>
    </source>
</evidence>
<feature type="compositionally biased region" description="Polar residues" evidence="1">
    <location>
        <begin position="291"/>
        <end position="300"/>
    </location>
</feature>
<proteinExistence type="predicted"/>
<protein>
    <recommendedName>
        <fullName evidence="2">PWWP domain-containing protein</fullName>
    </recommendedName>
</protein>
<evidence type="ECO:0000259" key="2">
    <source>
        <dbReference type="PROSITE" id="PS50812"/>
    </source>
</evidence>
<dbReference type="PROSITE" id="PS50812">
    <property type="entry name" value="PWWP"/>
    <property type="match status" value="1"/>
</dbReference>
<gene>
    <name evidence="3" type="ORF">Scep_017807</name>
</gene>
<dbReference type="Gene3D" id="2.30.30.140">
    <property type="match status" value="1"/>
</dbReference>
<feature type="region of interest" description="Disordered" evidence="1">
    <location>
        <begin position="768"/>
        <end position="789"/>
    </location>
</feature>
<feature type="compositionally biased region" description="Basic and acidic residues" evidence="1">
    <location>
        <begin position="386"/>
        <end position="396"/>
    </location>
</feature>
<accession>A0AAP0IQ45</accession>
<feature type="compositionally biased region" description="Basic and acidic residues" evidence="1">
    <location>
        <begin position="518"/>
        <end position="543"/>
    </location>
</feature>
<feature type="compositionally biased region" description="Acidic residues" evidence="1">
    <location>
        <begin position="319"/>
        <end position="329"/>
    </location>
</feature>
<dbReference type="Pfam" id="PF00855">
    <property type="entry name" value="PWWP"/>
    <property type="match status" value="1"/>
</dbReference>
<organism evidence="3 4">
    <name type="scientific">Stephania cephalantha</name>
    <dbReference type="NCBI Taxonomy" id="152367"/>
    <lineage>
        <taxon>Eukaryota</taxon>
        <taxon>Viridiplantae</taxon>
        <taxon>Streptophyta</taxon>
        <taxon>Embryophyta</taxon>
        <taxon>Tracheophyta</taxon>
        <taxon>Spermatophyta</taxon>
        <taxon>Magnoliopsida</taxon>
        <taxon>Ranunculales</taxon>
        <taxon>Menispermaceae</taxon>
        <taxon>Menispermoideae</taxon>
        <taxon>Cissampelideae</taxon>
        <taxon>Stephania</taxon>
    </lineage>
</organism>
<sequence length="840" mass="91490">MEGEGKVEDGRVYSVGDFVWGKVKGRPWWPGRIYDPSEASDSVARYHRKDGVLVAFFGDDTFSWCSPPSQLKPFFESFEAMSGQGTSVGFINAIQEAVEEFARCVESEMTCSCVPMGGKSVGTKEAKMVGGSSIDKSFVTQFKPTRFLHLLRDVAEVISKVDKLEFAVFRSQLSAFRRANGQNQLAVSPKTQEITGPGDGNGDETRNGVSFAERTTDLNQLAPEGDWALSPLSPGFHNVSVQNCGGISDKLHPRKKQRSMSDLMTIPAKKGMKSNDGGGGSDSGLAEDNTEPGNHTSTGTVRHGKGKRPRPPAIVTDIPNDDVLNDDGSLESSKMGSLTRERKKSKYLSPPYTTIDRGFKSFFSFKDSEIENQNIRTASDTTEDICGDKHEKLHKNSDKKRKPYGSLSPRTPKQLQKKIDFNVGDIVVEEVFVELQCTAMDLLYLKGNSCSETVRNFFIKFRSSMYQDESNDKLMSSSAVASHPSEENMSLDSKHGSQEKDKHVTGQPPFKGKSGTENGERKEEPTLPSTEDKDPDGKADHNGGRNGARQTTKPDQPTSADGTTLKKRGRKKKSESADGNGIVKTDQPKVGDGSEPKKRGRKKKSESADGNGIVKTDQPTVDNGSEPKKRGRKRKSECADGNSIMKTDGPTLGERSEPKKRGRKRKSELAGGKGAKKSNREASAAALLLTFVPGISLPSKEYLMEAFRKFGALDEVKSEVTKDSSSASIVFTRSSDAEKALKSSTKASPIGPDVVSYRLQYLSSTSKNFEHSENPVQNIPSPAGGEAPPLDVIKNNLKMMTSMLEKSGDNLTPEVKANLEAEIHSLLKKLSTVVGTPTHS</sequence>
<feature type="region of interest" description="Disordered" evidence="1">
    <location>
        <begin position="246"/>
        <end position="344"/>
    </location>
</feature>
<comment type="caution">
    <text evidence="3">The sequence shown here is derived from an EMBL/GenBank/DDBJ whole genome shotgun (WGS) entry which is preliminary data.</text>
</comment>
<feature type="compositionally biased region" description="Polar residues" evidence="1">
    <location>
        <begin position="548"/>
        <end position="561"/>
    </location>
</feature>
<dbReference type="EMBL" id="JBBNAG010000007">
    <property type="protein sequence ID" value="KAK9119714.1"/>
    <property type="molecule type" value="Genomic_DNA"/>
</dbReference>
<dbReference type="InterPro" id="IPR000313">
    <property type="entry name" value="PWWP_dom"/>
</dbReference>
<dbReference type="CDD" id="cd00590">
    <property type="entry name" value="RRM_SF"/>
    <property type="match status" value="1"/>
</dbReference>
<dbReference type="CDD" id="cd05162">
    <property type="entry name" value="PWWP"/>
    <property type="match status" value="1"/>
</dbReference>